<evidence type="ECO:0000313" key="5">
    <source>
        <dbReference type="EMBL" id="MEJ1088697.1"/>
    </source>
</evidence>
<keyword evidence="1" id="KW-0805">Transcription regulation</keyword>
<gene>
    <name evidence="5" type="ORF">WDU99_10250</name>
</gene>
<organism evidence="5 6">
    <name type="scientific">Microbacterium bandirmense</name>
    <dbReference type="NCBI Taxonomy" id="3122050"/>
    <lineage>
        <taxon>Bacteria</taxon>
        <taxon>Bacillati</taxon>
        <taxon>Actinomycetota</taxon>
        <taxon>Actinomycetes</taxon>
        <taxon>Micrococcales</taxon>
        <taxon>Microbacteriaceae</taxon>
        <taxon>Microbacterium</taxon>
    </lineage>
</organism>
<dbReference type="SUPFAM" id="SSF48008">
    <property type="entry name" value="GntR ligand-binding domain-like"/>
    <property type="match status" value="1"/>
</dbReference>
<dbReference type="Proteomes" id="UP001371224">
    <property type="component" value="Unassembled WGS sequence"/>
</dbReference>
<evidence type="ECO:0000259" key="4">
    <source>
        <dbReference type="PROSITE" id="PS50949"/>
    </source>
</evidence>
<name>A0ABU8LDH6_9MICO</name>
<dbReference type="EMBL" id="JBBDGM010000007">
    <property type="protein sequence ID" value="MEJ1088697.1"/>
    <property type="molecule type" value="Genomic_DNA"/>
</dbReference>
<evidence type="ECO:0000256" key="3">
    <source>
        <dbReference type="ARBA" id="ARBA00023163"/>
    </source>
</evidence>
<dbReference type="Gene3D" id="1.20.120.530">
    <property type="entry name" value="GntR ligand-binding domain-like"/>
    <property type="match status" value="1"/>
</dbReference>
<dbReference type="RefSeq" id="WP_337332354.1">
    <property type="nucleotide sequence ID" value="NZ_JBBDGM010000007.1"/>
</dbReference>
<comment type="caution">
    <text evidence="5">The sequence shown here is derived from an EMBL/GenBank/DDBJ whole genome shotgun (WGS) entry which is preliminary data.</text>
</comment>
<feature type="domain" description="HTH gntR-type" evidence="4">
    <location>
        <begin position="13"/>
        <end position="80"/>
    </location>
</feature>
<dbReference type="InterPro" id="IPR036388">
    <property type="entry name" value="WH-like_DNA-bd_sf"/>
</dbReference>
<proteinExistence type="predicted"/>
<keyword evidence="3" id="KW-0804">Transcription</keyword>
<dbReference type="CDD" id="cd07377">
    <property type="entry name" value="WHTH_GntR"/>
    <property type="match status" value="1"/>
</dbReference>
<accession>A0ABU8LDH6</accession>
<reference evidence="5 6" key="1">
    <citation type="submission" date="2024-02" db="EMBL/GenBank/DDBJ databases">
        <authorList>
            <person name="Saticioglu I.B."/>
        </authorList>
    </citation>
    <scope>NUCLEOTIDE SEQUENCE [LARGE SCALE GENOMIC DNA]</scope>
    <source>
        <strain evidence="5 6">Mu-80</strain>
    </source>
</reference>
<dbReference type="InterPro" id="IPR000524">
    <property type="entry name" value="Tscrpt_reg_HTH_GntR"/>
</dbReference>
<dbReference type="InterPro" id="IPR036390">
    <property type="entry name" value="WH_DNA-bd_sf"/>
</dbReference>
<dbReference type="SMART" id="SM00345">
    <property type="entry name" value="HTH_GNTR"/>
    <property type="match status" value="1"/>
</dbReference>
<dbReference type="InterPro" id="IPR011711">
    <property type="entry name" value="GntR_C"/>
</dbReference>
<dbReference type="Pfam" id="PF00392">
    <property type="entry name" value="GntR"/>
    <property type="match status" value="1"/>
</dbReference>
<dbReference type="Pfam" id="PF07729">
    <property type="entry name" value="FCD"/>
    <property type="match status" value="1"/>
</dbReference>
<dbReference type="SUPFAM" id="SSF46785">
    <property type="entry name" value="Winged helix' DNA-binding domain"/>
    <property type="match status" value="1"/>
</dbReference>
<sequence length="227" mass="24591">MTRDPAAGFAPSQSMRERIEGQLSALIVAGEFPPGTVLTVPTLAGDFGVSATPVREAMLTLARRGFLQPIRNRGFVVTEVSRDELDELCEVRVLLEAPLMRRIAGTLSDDDLAALRDLADEIVDAGRAGRFVEFLAADTAFHLRVLQATGNRRLIEVVSELRQQTRLVGLAHLVETDQLMSTALEHAELVDLLQAGDGEGAEALMRRHIGHVGGVWSGRAETTSITD</sequence>
<protein>
    <submittedName>
        <fullName evidence="5">GntR family transcriptional regulator</fullName>
    </submittedName>
</protein>
<dbReference type="InterPro" id="IPR008920">
    <property type="entry name" value="TF_FadR/GntR_C"/>
</dbReference>
<dbReference type="Gene3D" id="1.10.10.10">
    <property type="entry name" value="Winged helix-like DNA-binding domain superfamily/Winged helix DNA-binding domain"/>
    <property type="match status" value="1"/>
</dbReference>
<keyword evidence="2" id="KW-0238">DNA-binding</keyword>
<dbReference type="PANTHER" id="PTHR43537">
    <property type="entry name" value="TRANSCRIPTIONAL REGULATOR, GNTR FAMILY"/>
    <property type="match status" value="1"/>
</dbReference>
<evidence type="ECO:0000256" key="2">
    <source>
        <dbReference type="ARBA" id="ARBA00023125"/>
    </source>
</evidence>
<dbReference type="SMART" id="SM00895">
    <property type="entry name" value="FCD"/>
    <property type="match status" value="1"/>
</dbReference>
<dbReference type="PROSITE" id="PS50949">
    <property type="entry name" value="HTH_GNTR"/>
    <property type="match status" value="1"/>
</dbReference>
<evidence type="ECO:0000313" key="6">
    <source>
        <dbReference type="Proteomes" id="UP001371224"/>
    </source>
</evidence>
<keyword evidence="6" id="KW-1185">Reference proteome</keyword>
<evidence type="ECO:0000256" key="1">
    <source>
        <dbReference type="ARBA" id="ARBA00023015"/>
    </source>
</evidence>
<dbReference type="PANTHER" id="PTHR43537:SF45">
    <property type="entry name" value="GNTR FAMILY REGULATORY PROTEIN"/>
    <property type="match status" value="1"/>
</dbReference>